<gene>
    <name evidence="2" type="ORF">QMA06_08975</name>
</gene>
<dbReference type="RefSeq" id="WP_290206498.1">
    <property type="nucleotide sequence ID" value="NZ_JASDDK010000002.1"/>
</dbReference>
<comment type="caution">
    <text evidence="2">The sequence shown here is derived from an EMBL/GenBank/DDBJ whole genome shotgun (WGS) entry which is preliminary data.</text>
</comment>
<accession>A0ABT7ZV07</accession>
<protein>
    <recommendedName>
        <fullName evidence="4">DUF975 family protein</fullName>
    </recommendedName>
</protein>
<dbReference type="Proteomes" id="UP001231197">
    <property type="component" value="Unassembled WGS sequence"/>
</dbReference>
<feature type="transmembrane region" description="Helical" evidence="1">
    <location>
        <begin position="202"/>
        <end position="230"/>
    </location>
</feature>
<feature type="transmembrane region" description="Helical" evidence="1">
    <location>
        <begin position="84"/>
        <end position="110"/>
    </location>
</feature>
<keyword evidence="1" id="KW-0812">Transmembrane</keyword>
<evidence type="ECO:0000313" key="3">
    <source>
        <dbReference type="Proteomes" id="UP001231197"/>
    </source>
</evidence>
<keyword evidence="1" id="KW-1133">Transmembrane helix</keyword>
<evidence type="ECO:0000256" key="1">
    <source>
        <dbReference type="SAM" id="Phobius"/>
    </source>
</evidence>
<reference evidence="2 3" key="1">
    <citation type="journal article" date="2023" name="Int. J. Syst. Evol. Microbiol.">
        <title>Winogradskyella bathintestinalis sp. nov., isolated from the intestine of the deep-sea loosejaw dragonfish, Malacosteus niger.</title>
        <authorList>
            <person name="Uniacke-Lowe S."/>
            <person name="Johnson C.N."/>
            <person name="Stanton C."/>
            <person name="Hill C."/>
            <person name="Ross P."/>
        </authorList>
    </citation>
    <scope>NUCLEOTIDE SEQUENCE [LARGE SCALE GENOMIC DNA]</scope>
    <source>
        <strain evidence="2 3">APC 3343</strain>
    </source>
</reference>
<sequence>MTATTIKNKIEHAKTLDFGNLFNNSIELFKNVWVQGLVTLLLNMVMAIPVVMIVYVPVILFGLADIYNNTNTYDPYQASTSSSLSGIMIIVMALVYIFLIITMSTIGLGLKAAFYRICKLKDLEQLGREDYFYFFKKPYLRKTVKLGCAFSAIAIIATMLCFIPIIYAIVPLSFIVIIYAFNPDLSISEIIKLSFDLGNKKWLLSFGLMFVTGFLAMIVGVLMCGFGVYVTSSFSYLPAYFIYKEVVGFEEENEQMKRIENLSI</sequence>
<evidence type="ECO:0000313" key="2">
    <source>
        <dbReference type="EMBL" id="MDN3492852.1"/>
    </source>
</evidence>
<keyword evidence="3" id="KW-1185">Reference proteome</keyword>
<evidence type="ECO:0008006" key="4">
    <source>
        <dbReference type="Google" id="ProtNLM"/>
    </source>
</evidence>
<name>A0ABT7ZV07_9FLAO</name>
<feature type="transmembrane region" description="Helical" evidence="1">
    <location>
        <begin position="149"/>
        <end position="182"/>
    </location>
</feature>
<feature type="transmembrane region" description="Helical" evidence="1">
    <location>
        <begin position="40"/>
        <end position="64"/>
    </location>
</feature>
<keyword evidence="1" id="KW-0472">Membrane</keyword>
<dbReference type="EMBL" id="JASDDK010000002">
    <property type="protein sequence ID" value="MDN3492852.1"/>
    <property type="molecule type" value="Genomic_DNA"/>
</dbReference>
<proteinExistence type="predicted"/>
<organism evidence="2 3">
    <name type="scientific">Winogradskyella bathintestinalis</name>
    <dbReference type="NCBI Taxonomy" id="3035208"/>
    <lineage>
        <taxon>Bacteria</taxon>
        <taxon>Pseudomonadati</taxon>
        <taxon>Bacteroidota</taxon>
        <taxon>Flavobacteriia</taxon>
        <taxon>Flavobacteriales</taxon>
        <taxon>Flavobacteriaceae</taxon>
        <taxon>Winogradskyella</taxon>
    </lineage>
</organism>